<evidence type="ECO:0008006" key="4">
    <source>
        <dbReference type="Google" id="ProtNLM"/>
    </source>
</evidence>
<evidence type="ECO:0000256" key="1">
    <source>
        <dbReference type="SAM" id="Phobius"/>
    </source>
</evidence>
<dbReference type="AlphaFoldDB" id="A0AAD4LA72"/>
<accession>A0AAD4LA72</accession>
<feature type="transmembrane region" description="Helical" evidence="1">
    <location>
        <begin position="95"/>
        <end position="118"/>
    </location>
</feature>
<sequence length="144" mass="15276">MSEKSSPPSPSPHTACLPSSPSSLPCCLPDVPILCLAAVFFPPSYFLFFSSPPPLPSLSSRPLAPSSSSCRLNATRSLSLLLSHRLPAVSTPSPFIALVIAPLFLWTLFPSLHLFALAPLSALRRLSLPTHAYAFVPAVSRPSA</sequence>
<keyword evidence="1" id="KW-1133">Transmembrane helix</keyword>
<organism evidence="2 3">
    <name type="scientific">Lactarius akahatsu</name>
    <dbReference type="NCBI Taxonomy" id="416441"/>
    <lineage>
        <taxon>Eukaryota</taxon>
        <taxon>Fungi</taxon>
        <taxon>Dikarya</taxon>
        <taxon>Basidiomycota</taxon>
        <taxon>Agaricomycotina</taxon>
        <taxon>Agaricomycetes</taxon>
        <taxon>Russulales</taxon>
        <taxon>Russulaceae</taxon>
        <taxon>Lactarius</taxon>
    </lineage>
</organism>
<evidence type="ECO:0000313" key="2">
    <source>
        <dbReference type="EMBL" id="KAH8983537.1"/>
    </source>
</evidence>
<dbReference type="EMBL" id="JAKELL010000087">
    <property type="protein sequence ID" value="KAH8983537.1"/>
    <property type="molecule type" value="Genomic_DNA"/>
</dbReference>
<name>A0AAD4LA72_9AGAM</name>
<keyword evidence="1" id="KW-0472">Membrane</keyword>
<keyword evidence="3" id="KW-1185">Reference proteome</keyword>
<protein>
    <recommendedName>
        <fullName evidence="4">Transmembrane protein</fullName>
    </recommendedName>
</protein>
<evidence type="ECO:0000313" key="3">
    <source>
        <dbReference type="Proteomes" id="UP001201163"/>
    </source>
</evidence>
<reference evidence="2" key="1">
    <citation type="submission" date="2022-01" db="EMBL/GenBank/DDBJ databases">
        <title>Comparative genomics reveals a dynamic genome evolution in the ectomycorrhizal milk-cap (Lactarius) mushrooms.</title>
        <authorList>
            <consortium name="DOE Joint Genome Institute"/>
            <person name="Lebreton A."/>
            <person name="Tang N."/>
            <person name="Kuo A."/>
            <person name="LaButti K."/>
            <person name="Drula E."/>
            <person name="Barry K."/>
            <person name="Clum A."/>
            <person name="Lipzen A."/>
            <person name="Mousain D."/>
            <person name="Ng V."/>
            <person name="Wang R."/>
            <person name="Wang X."/>
            <person name="Dai Y."/>
            <person name="Henrissat B."/>
            <person name="Grigoriev I.V."/>
            <person name="Guerin-Laguette A."/>
            <person name="Yu F."/>
            <person name="Martin F.M."/>
        </authorList>
    </citation>
    <scope>NUCLEOTIDE SEQUENCE</scope>
    <source>
        <strain evidence="2">QP</strain>
    </source>
</reference>
<keyword evidence="1" id="KW-0812">Transmembrane</keyword>
<dbReference type="Proteomes" id="UP001201163">
    <property type="component" value="Unassembled WGS sequence"/>
</dbReference>
<comment type="caution">
    <text evidence="2">The sequence shown here is derived from an EMBL/GenBank/DDBJ whole genome shotgun (WGS) entry which is preliminary data.</text>
</comment>
<gene>
    <name evidence="2" type="ORF">EDB92DRAFT_1951565</name>
</gene>
<proteinExistence type="predicted"/>